<accession>A0A645FT64</accession>
<dbReference type="EMBL" id="VSSQ01064818">
    <property type="protein sequence ID" value="MPN17641.1"/>
    <property type="molecule type" value="Genomic_DNA"/>
</dbReference>
<name>A0A645FT64_9ZZZZ</name>
<dbReference type="AlphaFoldDB" id="A0A645FT64"/>
<protein>
    <submittedName>
        <fullName evidence="1">Uncharacterized protein</fullName>
    </submittedName>
</protein>
<proteinExistence type="predicted"/>
<organism evidence="1">
    <name type="scientific">bioreactor metagenome</name>
    <dbReference type="NCBI Taxonomy" id="1076179"/>
    <lineage>
        <taxon>unclassified sequences</taxon>
        <taxon>metagenomes</taxon>
        <taxon>ecological metagenomes</taxon>
    </lineage>
</organism>
<reference evidence="1" key="1">
    <citation type="submission" date="2019-08" db="EMBL/GenBank/DDBJ databases">
        <authorList>
            <person name="Kucharzyk K."/>
            <person name="Murdoch R.W."/>
            <person name="Higgins S."/>
            <person name="Loffler F."/>
        </authorList>
    </citation>
    <scope>NUCLEOTIDE SEQUENCE</scope>
</reference>
<evidence type="ECO:0000313" key="1">
    <source>
        <dbReference type="EMBL" id="MPN17641.1"/>
    </source>
</evidence>
<sequence length="69" mass="7559">MNIKDFQTARFSGQGNLDLPVKTAGANEGLVQNFRTVGGCHNDYTGISLEAVHFSQELVQRIFLFTIAA</sequence>
<comment type="caution">
    <text evidence="1">The sequence shown here is derived from an EMBL/GenBank/DDBJ whole genome shotgun (WGS) entry which is preliminary data.</text>
</comment>
<gene>
    <name evidence="1" type="ORF">SDC9_164996</name>
</gene>